<dbReference type="Pfam" id="PF03725">
    <property type="entry name" value="RNase_PH_C"/>
    <property type="match status" value="1"/>
</dbReference>
<comment type="function">
    <text evidence="5">Involved in mRNA degradation. Catalyzes the phosphorolysis of single-stranded polyribonucleotides processively in the 3'- to 5'-direction.</text>
</comment>
<dbReference type="InterPro" id="IPR001247">
    <property type="entry name" value="ExoRNase_PH_dom1"/>
</dbReference>
<dbReference type="EC" id="2.7.7.8" evidence="5"/>
<dbReference type="GO" id="GO:0005829">
    <property type="term" value="C:cytosol"/>
    <property type="evidence" value="ECO:0007669"/>
    <property type="project" value="TreeGrafter"/>
</dbReference>
<comment type="caution">
    <text evidence="7">The sequence shown here is derived from an EMBL/GenBank/DDBJ whole genome shotgun (WGS) entry which is preliminary data.</text>
</comment>
<evidence type="ECO:0000313" key="8">
    <source>
        <dbReference type="Proteomes" id="UP000177943"/>
    </source>
</evidence>
<feature type="domain" description="S1 motif" evidence="6">
    <location>
        <begin position="622"/>
        <end position="690"/>
    </location>
</feature>
<evidence type="ECO:0000256" key="5">
    <source>
        <dbReference type="HAMAP-Rule" id="MF_01595"/>
    </source>
</evidence>
<dbReference type="InterPro" id="IPR004088">
    <property type="entry name" value="KH_dom_type_1"/>
</dbReference>
<accession>A0A1G2MSJ5</accession>
<dbReference type="InterPro" id="IPR012162">
    <property type="entry name" value="PNPase"/>
</dbReference>
<dbReference type="SUPFAM" id="SSF50249">
    <property type="entry name" value="Nucleic acid-binding proteins"/>
    <property type="match status" value="1"/>
</dbReference>
<dbReference type="InterPro" id="IPR003029">
    <property type="entry name" value="S1_domain"/>
</dbReference>
<comment type="subcellular location">
    <subcellularLocation>
        <location evidence="5">Cytoplasm</location>
    </subcellularLocation>
</comment>
<dbReference type="Gene3D" id="3.30.230.70">
    <property type="entry name" value="GHMP Kinase, N-terminal domain"/>
    <property type="match status" value="2"/>
</dbReference>
<comment type="catalytic activity">
    <reaction evidence="5">
        <text>RNA(n+1) + phosphate = RNA(n) + a ribonucleoside 5'-diphosphate</text>
        <dbReference type="Rhea" id="RHEA:22096"/>
        <dbReference type="Rhea" id="RHEA-COMP:14527"/>
        <dbReference type="Rhea" id="RHEA-COMP:17342"/>
        <dbReference type="ChEBI" id="CHEBI:43474"/>
        <dbReference type="ChEBI" id="CHEBI:57930"/>
        <dbReference type="ChEBI" id="CHEBI:140395"/>
        <dbReference type="EC" id="2.7.7.8"/>
    </reaction>
</comment>
<dbReference type="SUPFAM" id="SSF54791">
    <property type="entry name" value="Eukaryotic type KH-domain (KH-domain type I)"/>
    <property type="match status" value="1"/>
</dbReference>
<dbReference type="SMART" id="SM00322">
    <property type="entry name" value="KH"/>
    <property type="match status" value="1"/>
</dbReference>
<dbReference type="Pfam" id="PF00575">
    <property type="entry name" value="S1"/>
    <property type="match status" value="1"/>
</dbReference>
<keyword evidence="3 5" id="KW-0548">Nucleotidyltransferase</keyword>
<evidence type="ECO:0000259" key="6">
    <source>
        <dbReference type="PROSITE" id="PS50126"/>
    </source>
</evidence>
<dbReference type="FunFam" id="3.30.230.70:FF:000001">
    <property type="entry name" value="Polyribonucleotide nucleotidyltransferase"/>
    <property type="match status" value="1"/>
</dbReference>
<dbReference type="InterPro" id="IPR020568">
    <property type="entry name" value="Ribosomal_Su5_D2-typ_SF"/>
</dbReference>
<dbReference type="Gene3D" id="3.30.1370.10">
    <property type="entry name" value="K Homology domain, type 1"/>
    <property type="match status" value="1"/>
</dbReference>
<keyword evidence="4 5" id="KW-0694">RNA-binding</keyword>
<dbReference type="SMART" id="SM00316">
    <property type="entry name" value="S1"/>
    <property type="match status" value="1"/>
</dbReference>
<sequence length="701" mass="76617">MQKKEYSMHIGGKTLKAIFSDLADQANGSVMVNLGNTTILATAVMSKNPKDGEWFPLTVDYEERFYAAGQILGSRFMRREGRPTDEAILSGRIVDRTIRPLFNQKIRHDVQVVITVLSLGEDDPDTLAVLGASLALSTSDIPWNGPVSAVRLGHKKGGGGFIVNPTYNERNADDSELDLLVCGKENQINMIEVGGKEVGESVVEEGFARALIEINELEKFQRNIIAERSEAKHPIEIPEMPKEVSELFLREVGEKLQTAIFSGPGKEKIEILKDEWVERFKEERPDENPVFAKDYFAEQVDALLHREALENNRRPDGRKFDEIRPLFAQAGGVSPLLHGTGIFFRGGTHILSALTLGGPGDSQILDGMEVQMKKRFLHHYNFPPFSVGETGRIGGLNRRMTGHGALAEKALLPVLPSKEIFPYTIRIVSEAFASNGSTSMGSVCGSTLALMDAGVPITRPVAGIASGLMMESSKKYKVLTDIQGPEDEYGDMDFKVAGTSEGITAVQMDVKVLGVTVEILRDALAAAKKARLHILGVMEKEIAAPRADINPNAPKIIAIKILPTQIGLIIGTGGKTINEIMEKTGAEIDIEDDGTVFITGKNGSAEAAKVIIESMTREYKAGERFSGVVTRLMEFGAFVRIGPNTEGLVHVSEIAPFRVNKVSDVLKEGDQVPVVIKEIDEKKRINLSIKAADPHFIKPKK</sequence>
<dbReference type="GO" id="GO:0003723">
    <property type="term" value="F:RNA binding"/>
    <property type="evidence" value="ECO:0007669"/>
    <property type="project" value="UniProtKB-UniRule"/>
</dbReference>
<dbReference type="InterPro" id="IPR004087">
    <property type="entry name" value="KH_dom"/>
</dbReference>
<keyword evidence="5" id="KW-0479">Metal-binding</keyword>
<dbReference type="PROSITE" id="PS50084">
    <property type="entry name" value="KH_TYPE_1"/>
    <property type="match status" value="1"/>
</dbReference>
<dbReference type="Proteomes" id="UP000177943">
    <property type="component" value="Unassembled WGS sequence"/>
</dbReference>
<keyword evidence="5" id="KW-0460">Magnesium</keyword>
<organism evidence="7 8">
    <name type="scientific">Candidatus Taylorbacteria bacterium RIFCSPHIGHO2_02_FULL_45_35</name>
    <dbReference type="NCBI Taxonomy" id="1802311"/>
    <lineage>
        <taxon>Bacteria</taxon>
        <taxon>Candidatus Tayloriibacteriota</taxon>
    </lineage>
</organism>
<dbReference type="Pfam" id="PF00013">
    <property type="entry name" value="KH_1"/>
    <property type="match status" value="1"/>
</dbReference>
<proteinExistence type="inferred from homology"/>
<dbReference type="InterPro" id="IPR027408">
    <property type="entry name" value="PNPase/RNase_PH_dom_sf"/>
</dbReference>
<dbReference type="Gene3D" id="2.40.50.140">
    <property type="entry name" value="Nucleic acid-binding proteins"/>
    <property type="match status" value="1"/>
</dbReference>
<dbReference type="CDD" id="cd11364">
    <property type="entry name" value="RNase_PH_PNPase_2"/>
    <property type="match status" value="1"/>
</dbReference>
<dbReference type="NCBIfam" id="NF008805">
    <property type="entry name" value="PRK11824.1"/>
    <property type="match status" value="1"/>
</dbReference>
<dbReference type="PANTHER" id="PTHR11252">
    <property type="entry name" value="POLYRIBONUCLEOTIDE NUCLEOTIDYLTRANSFERASE"/>
    <property type="match status" value="1"/>
</dbReference>
<feature type="binding site" evidence="5">
    <location>
        <position position="487"/>
    </location>
    <ligand>
        <name>Mg(2+)</name>
        <dbReference type="ChEBI" id="CHEBI:18420"/>
    </ligand>
</feature>
<dbReference type="PROSITE" id="PS50126">
    <property type="entry name" value="S1"/>
    <property type="match status" value="1"/>
</dbReference>
<name>A0A1G2MSJ5_9BACT</name>
<dbReference type="InterPro" id="IPR012340">
    <property type="entry name" value="NA-bd_OB-fold"/>
</dbReference>
<dbReference type="SUPFAM" id="SSF55666">
    <property type="entry name" value="Ribonuclease PH domain 2-like"/>
    <property type="match status" value="2"/>
</dbReference>
<evidence type="ECO:0000256" key="1">
    <source>
        <dbReference type="ARBA" id="ARBA00007404"/>
    </source>
</evidence>
<dbReference type="HAMAP" id="MF_01595">
    <property type="entry name" value="PNPase"/>
    <property type="match status" value="1"/>
</dbReference>
<comment type="cofactor">
    <cofactor evidence="5">
        <name>Mg(2+)</name>
        <dbReference type="ChEBI" id="CHEBI:18420"/>
    </cofactor>
</comment>
<dbReference type="PANTHER" id="PTHR11252:SF0">
    <property type="entry name" value="POLYRIBONUCLEOTIDE NUCLEOTIDYLTRANSFERASE 1, MITOCHONDRIAL"/>
    <property type="match status" value="1"/>
</dbReference>
<dbReference type="PIRSF" id="PIRSF005499">
    <property type="entry name" value="PNPase"/>
    <property type="match status" value="1"/>
</dbReference>
<dbReference type="GO" id="GO:0004654">
    <property type="term" value="F:polyribonucleotide nucleotidyltransferase activity"/>
    <property type="evidence" value="ECO:0007669"/>
    <property type="project" value="UniProtKB-UniRule"/>
</dbReference>
<protein>
    <recommendedName>
        <fullName evidence="5">Polyribonucleotide nucleotidyltransferase</fullName>
        <ecNumber evidence="5">2.7.7.8</ecNumber>
    </recommendedName>
    <alternativeName>
        <fullName evidence="5">Polynucleotide phosphorylase</fullName>
        <shortName evidence="5">PNPase</shortName>
    </alternativeName>
</protein>
<dbReference type="InterPro" id="IPR036612">
    <property type="entry name" value="KH_dom_type_1_sf"/>
</dbReference>
<dbReference type="NCBIfam" id="TIGR03591">
    <property type="entry name" value="polynuc_phos"/>
    <property type="match status" value="1"/>
</dbReference>
<dbReference type="InterPro" id="IPR015847">
    <property type="entry name" value="ExoRNase_PH_dom2"/>
</dbReference>
<feature type="binding site" evidence="5">
    <location>
        <position position="493"/>
    </location>
    <ligand>
        <name>Mg(2+)</name>
        <dbReference type="ChEBI" id="CHEBI:18420"/>
    </ligand>
</feature>
<evidence type="ECO:0000313" key="7">
    <source>
        <dbReference type="EMBL" id="OHA26877.1"/>
    </source>
</evidence>
<evidence type="ECO:0000256" key="3">
    <source>
        <dbReference type="ARBA" id="ARBA00022695"/>
    </source>
</evidence>
<dbReference type="FunFam" id="3.30.1370.10:FF:000001">
    <property type="entry name" value="Polyribonucleotide nucleotidyltransferase"/>
    <property type="match status" value="1"/>
</dbReference>
<comment type="similarity">
    <text evidence="1 5">Belongs to the polyribonucleotide nucleotidyltransferase family.</text>
</comment>
<evidence type="ECO:0000256" key="2">
    <source>
        <dbReference type="ARBA" id="ARBA00022679"/>
    </source>
</evidence>
<dbReference type="CDD" id="cd04472">
    <property type="entry name" value="S1_PNPase"/>
    <property type="match status" value="1"/>
</dbReference>
<dbReference type="CDD" id="cd02393">
    <property type="entry name" value="KH-I_PNPase"/>
    <property type="match status" value="1"/>
</dbReference>
<gene>
    <name evidence="5" type="primary">pnp</name>
    <name evidence="7" type="ORF">A3D56_04230</name>
</gene>
<dbReference type="GO" id="GO:0000287">
    <property type="term" value="F:magnesium ion binding"/>
    <property type="evidence" value="ECO:0007669"/>
    <property type="project" value="UniProtKB-UniRule"/>
</dbReference>
<evidence type="ECO:0000256" key="4">
    <source>
        <dbReference type="ARBA" id="ARBA00022884"/>
    </source>
</evidence>
<dbReference type="EMBL" id="MHRP01000025">
    <property type="protein sequence ID" value="OHA26877.1"/>
    <property type="molecule type" value="Genomic_DNA"/>
</dbReference>
<keyword evidence="2 5" id="KW-0808">Transferase</keyword>
<keyword evidence="5" id="KW-0963">Cytoplasm</keyword>
<dbReference type="GO" id="GO:0000175">
    <property type="term" value="F:3'-5'-RNA exonuclease activity"/>
    <property type="evidence" value="ECO:0007669"/>
    <property type="project" value="TreeGrafter"/>
</dbReference>
<dbReference type="InterPro" id="IPR036345">
    <property type="entry name" value="ExoRNase_PH_dom2_sf"/>
</dbReference>
<dbReference type="SUPFAM" id="SSF54211">
    <property type="entry name" value="Ribosomal protein S5 domain 2-like"/>
    <property type="match status" value="2"/>
</dbReference>
<reference evidence="7 8" key="1">
    <citation type="journal article" date="2016" name="Nat. Commun.">
        <title>Thousands of microbial genomes shed light on interconnected biogeochemical processes in an aquifer system.</title>
        <authorList>
            <person name="Anantharaman K."/>
            <person name="Brown C.T."/>
            <person name="Hug L.A."/>
            <person name="Sharon I."/>
            <person name="Castelle C.J."/>
            <person name="Probst A.J."/>
            <person name="Thomas B.C."/>
            <person name="Singh A."/>
            <person name="Wilkins M.J."/>
            <person name="Karaoz U."/>
            <person name="Brodie E.L."/>
            <person name="Williams K.H."/>
            <person name="Hubbard S.S."/>
            <person name="Banfield J.F."/>
        </authorList>
    </citation>
    <scope>NUCLEOTIDE SEQUENCE [LARGE SCALE GENOMIC DNA]</scope>
</reference>
<dbReference type="GO" id="GO:0006402">
    <property type="term" value="P:mRNA catabolic process"/>
    <property type="evidence" value="ECO:0007669"/>
    <property type="project" value="UniProtKB-UniRule"/>
</dbReference>
<dbReference type="Pfam" id="PF01138">
    <property type="entry name" value="RNase_PH"/>
    <property type="match status" value="2"/>
</dbReference>
<dbReference type="AlphaFoldDB" id="A0A1G2MSJ5"/>